<dbReference type="PANTHER" id="PTHR35908:SF1">
    <property type="entry name" value="CONSERVED PROTEIN"/>
    <property type="match status" value="1"/>
</dbReference>
<evidence type="ECO:0000313" key="2">
    <source>
        <dbReference type="EMBL" id="GAA2141571.1"/>
    </source>
</evidence>
<dbReference type="InterPro" id="IPR041581">
    <property type="entry name" value="Glyoxalase_6"/>
</dbReference>
<comment type="caution">
    <text evidence="2">The sequence shown here is derived from an EMBL/GenBank/DDBJ whole genome shotgun (WGS) entry which is preliminary data.</text>
</comment>
<keyword evidence="3" id="KW-1185">Reference proteome</keyword>
<name>A0ABP5L472_9ACTN</name>
<dbReference type="EMBL" id="BAAAQR010000002">
    <property type="protein sequence ID" value="GAA2141571.1"/>
    <property type="molecule type" value="Genomic_DNA"/>
</dbReference>
<proteinExistence type="predicted"/>
<dbReference type="Gene3D" id="3.10.180.10">
    <property type="entry name" value="2,3-Dihydroxybiphenyl 1,2-Dioxygenase, domain 1"/>
    <property type="match status" value="1"/>
</dbReference>
<protein>
    <submittedName>
        <fullName evidence="2">VOC family protein</fullName>
    </submittedName>
</protein>
<sequence>MSSSVLAVVVDCRDPRAQAGFWATVLSRRMAERNPEEYLVDDPSRSGSPLYFMKVPEEKQVKNRLHIDLVTPGPMEEEVARLVEAGATVLDVRQDPPTFDNPDTWTVMLDPEGNEFCVFRADTVTGMP</sequence>
<evidence type="ECO:0000313" key="3">
    <source>
        <dbReference type="Proteomes" id="UP001501771"/>
    </source>
</evidence>
<evidence type="ECO:0000259" key="1">
    <source>
        <dbReference type="Pfam" id="PF18029"/>
    </source>
</evidence>
<dbReference type="PANTHER" id="PTHR35908">
    <property type="entry name" value="HYPOTHETICAL FUSION PROTEIN"/>
    <property type="match status" value="1"/>
</dbReference>
<feature type="domain" description="Glyoxalase-like" evidence="1">
    <location>
        <begin position="7"/>
        <end position="119"/>
    </location>
</feature>
<dbReference type="Pfam" id="PF18029">
    <property type="entry name" value="Glyoxalase_6"/>
    <property type="match status" value="1"/>
</dbReference>
<reference evidence="3" key="1">
    <citation type="journal article" date="2019" name="Int. J. Syst. Evol. Microbiol.">
        <title>The Global Catalogue of Microorganisms (GCM) 10K type strain sequencing project: providing services to taxonomists for standard genome sequencing and annotation.</title>
        <authorList>
            <consortium name="The Broad Institute Genomics Platform"/>
            <consortium name="The Broad Institute Genome Sequencing Center for Infectious Disease"/>
            <person name="Wu L."/>
            <person name="Ma J."/>
        </authorList>
    </citation>
    <scope>NUCLEOTIDE SEQUENCE [LARGE SCALE GENOMIC DNA]</scope>
    <source>
        <strain evidence="3">JCM 16022</strain>
    </source>
</reference>
<dbReference type="Proteomes" id="UP001501771">
    <property type="component" value="Unassembled WGS sequence"/>
</dbReference>
<dbReference type="SUPFAM" id="SSF54593">
    <property type="entry name" value="Glyoxalase/Bleomycin resistance protein/Dihydroxybiphenyl dioxygenase"/>
    <property type="match status" value="1"/>
</dbReference>
<dbReference type="InterPro" id="IPR029068">
    <property type="entry name" value="Glyas_Bleomycin-R_OHBP_Dase"/>
</dbReference>
<gene>
    <name evidence="2" type="ORF">GCM10009844_12110</name>
</gene>
<organism evidence="2 3">
    <name type="scientific">Nocardioides koreensis</name>
    <dbReference type="NCBI Taxonomy" id="433651"/>
    <lineage>
        <taxon>Bacteria</taxon>
        <taxon>Bacillati</taxon>
        <taxon>Actinomycetota</taxon>
        <taxon>Actinomycetes</taxon>
        <taxon>Propionibacteriales</taxon>
        <taxon>Nocardioidaceae</taxon>
        <taxon>Nocardioides</taxon>
    </lineage>
</organism>
<accession>A0ABP5L472</accession>
<dbReference type="RefSeq" id="WP_344149099.1">
    <property type="nucleotide sequence ID" value="NZ_BAAAQR010000002.1"/>
</dbReference>